<gene>
    <name evidence="6" type="ORF">C2S53_015474</name>
</gene>
<keyword evidence="7" id="KW-1185">Reference proteome</keyword>
<dbReference type="PANTHER" id="PTHR11042">
    <property type="entry name" value="EUKARYOTIC TRANSLATION INITIATION FACTOR 2-ALPHA KINASE EIF2-ALPHA KINASE -RELATED"/>
    <property type="match status" value="1"/>
</dbReference>
<dbReference type="Proteomes" id="UP001190926">
    <property type="component" value="Unassembled WGS sequence"/>
</dbReference>
<dbReference type="GO" id="GO:0004672">
    <property type="term" value="F:protein kinase activity"/>
    <property type="evidence" value="ECO:0007669"/>
    <property type="project" value="InterPro"/>
</dbReference>
<evidence type="ECO:0000256" key="1">
    <source>
        <dbReference type="ARBA" id="ARBA00022679"/>
    </source>
</evidence>
<evidence type="ECO:0000256" key="2">
    <source>
        <dbReference type="ARBA" id="ARBA00022741"/>
    </source>
</evidence>
<reference evidence="6 7" key="1">
    <citation type="journal article" date="2021" name="Nat. Commun.">
        <title>Incipient diploidization of the medicinal plant Perilla within 10,000 years.</title>
        <authorList>
            <person name="Zhang Y."/>
            <person name="Shen Q."/>
            <person name="Leng L."/>
            <person name="Zhang D."/>
            <person name="Chen S."/>
            <person name="Shi Y."/>
            <person name="Ning Z."/>
            <person name="Chen S."/>
        </authorList>
    </citation>
    <scope>NUCLEOTIDE SEQUENCE [LARGE SCALE GENOMIC DNA]</scope>
    <source>
        <strain evidence="7">cv. PC099</strain>
    </source>
</reference>
<keyword evidence="1" id="KW-0808">Transferase</keyword>
<dbReference type="InterPro" id="IPR050339">
    <property type="entry name" value="CC_SR_Kinase"/>
</dbReference>
<dbReference type="Gene3D" id="1.10.510.10">
    <property type="entry name" value="Transferase(Phosphotransferase) domain 1"/>
    <property type="match status" value="1"/>
</dbReference>
<protein>
    <recommendedName>
        <fullName evidence="5">Protein kinase domain-containing protein</fullName>
    </recommendedName>
</protein>
<sequence length="303" mass="33720">MAVDLGNGDGNSKYLKDFTELEFIACGGFSSVVKCRSRLDGKLYAVKKISVEFSGMTVDRVLREAQIMAELDHPHIAKYHEAWVEDQMWGDTGHFYKKCDVETKCVFILMDLYNCSPLDQLLENDDKLEASISDGSIFRLFKECVAAVSYIHSRGYVHCDMTASNVLVVRGADSTVTAKVIDFGLARRMDDEGLVVISNQLGHIMYRAPECIAESTRTTDRPVVKVGAKADMFSLGVILAQILHPTCPIEMFEDLREIPIPDRWREGTYGSILARLVSLSPDERPSAAQLLQELDSLPPSADS</sequence>
<dbReference type="SUPFAM" id="SSF56112">
    <property type="entry name" value="Protein kinase-like (PK-like)"/>
    <property type="match status" value="1"/>
</dbReference>
<organism evidence="6 7">
    <name type="scientific">Perilla frutescens var. hirtella</name>
    <name type="common">Perilla citriodora</name>
    <name type="synonym">Perilla setoyensis</name>
    <dbReference type="NCBI Taxonomy" id="608512"/>
    <lineage>
        <taxon>Eukaryota</taxon>
        <taxon>Viridiplantae</taxon>
        <taxon>Streptophyta</taxon>
        <taxon>Embryophyta</taxon>
        <taxon>Tracheophyta</taxon>
        <taxon>Spermatophyta</taxon>
        <taxon>Magnoliopsida</taxon>
        <taxon>eudicotyledons</taxon>
        <taxon>Gunneridae</taxon>
        <taxon>Pentapetalae</taxon>
        <taxon>asterids</taxon>
        <taxon>lamiids</taxon>
        <taxon>Lamiales</taxon>
        <taxon>Lamiaceae</taxon>
        <taxon>Nepetoideae</taxon>
        <taxon>Elsholtzieae</taxon>
        <taxon>Perilla</taxon>
    </lineage>
</organism>
<dbReference type="EMBL" id="SDAM02001956">
    <property type="protein sequence ID" value="KAH6821717.1"/>
    <property type="molecule type" value="Genomic_DNA"/>
</dbReference>
<dbReference type="PROSITE" id="PS50011">
    <property type="entry name" value="PROTEIN_KINASE_DOM"/>
    <property type="match status" value="1"/>
</dbReference>
<keyword evidence="3" id="KW-0418">Kinase</keyword>
<name>A0AAD4IUC8_PERFH</name>
<dbReference type="InterPro" id="IPR000719">
    <property type="entry name" value="Prot_kinase_dom"/>
</dbReference>
<evidence type="ECO:0000256" key="4">
    <source>
        <dbReference type="ARBA" id="ARBA00022840"/>
    </source>
</evidence>
<evidence type="ECO:0000313" key="6">
    <source>
        <dbReference type="EMBL" id="KAH6821717.1"/>
    </source>
</evidence>
<dbReference type="AlphaFoldDB" id="A0AAD4IUC8"/>
<evidence type="ECO:0000256" key="3">
    <source>
        <dbReference type="ARBA" id="ARBA00022777"/>
    </source>
</evidence>
<comment type="caution">
    <text evidence="6">The sequence shown here is derived from an EMBL/GenBank/DDBJ whole genome shotgun (WGS) entry which is preliminary data.</text>
</comment>
<proteinExistence type="predicted"/>
<dbReference type="GO" id="GO:0005634">
    <property type="term" value="C:nucleus"/>
    <property type="evidence" value="ECO:0007669"/>
    <property type="project" value="TreeGrafter"/>
</dbReference>
<dbReference type="PROSITE" id="PS00109">
    <property type="entry name" value="PROTEIN_KINASE_TYR"/>
    <property type="match status" value="1"/>
</dbReference>
<evidence type="ECO:0000259" key="5">
    <source>
        <dbReference type="PROSITE" id="PS50011"/>
    </source>
</evidence>
<dbReference type="GO" id="GO:0005524">
    <property type="term" value="F:ATP binding"/>
    <property type="evidence" value="ECO:0007669"/>
    <property type="project" value="UniProtKB-KW"/>
</dbReference>
<dbReference type="Pfam" id="PF00069">
    <property type="entry name" value="Pkinase"/>
    <property type="match status" value="1"/>
</dbReference>
<keyword evidence="2" id="KW-0547">Nucleotide-binding</keyword>
<feature type="domain" description="Protein kinase" evidence="5">
    <location>
        <begin position="18"/>
        <end position="297"/>
    </location>
</feature>
<accession>A0AAD4IUC8</accession>
<dbReference type="InterPro" id="IPR008266">
    <property type="entry name" value="Tyr_kinase_AS"/>
</dbReference>
<evidence type="ECO:0000313" key="7">
    <source>
        <dbReference type="Proteomes" id="UP001190926"/>
    </source>
</evidence>
<dbReference type="InterPro" id="IPR011009">
    <property type="entry name" value="Kinase-like_dom_sf"/>
</dbReference>
<keyword evidence="4" id="KW-0067">ATP-binding</keyword>
<dbReference type="Gene3D" id="3.30.200.20">
    <property type="entry name" value="Phosphorylase Kinase, domain 1"/>
    <property type="match status" value="1"/>
</dbReference>
<dbReference type="GO" id="GO:0005737">
    <property type="term" value="C:cytoplasm"/>
    <property type="evidence" value="ECO:0007669"/>
    <property type="project" value="TreeGrafter"/>
</dbReference>